<dbReference type="InterPro" id="IPR038673">
    <property type="entry name" value="OprB_sf"/>
</dbReference>
<protein>
    <submittedName>
        <fullName evidence="3">Porin</fullName>
    </submittedName>
</protein>
<dbReference type="PANTHER" id="PTHR37944:SF1">
    <property type="entry name" value="PORIN B"/>
    <property type="match status" value="1"/>
</dbReference>
<evidence type="ECO:0000256" key="2">
    <source>
        <dbReference type="RuleBase" id="RU363072"/>
    </source>
</evidence>
<name>A0A8J3E4U6_9PROT</name>
<dbReference type="InterPro" id="IPR007049">
    <property type="entry name" value="Carb-sel_porin_OprB"/>
</dbReference>
<comment type="caution">
    <text evidence="3">The sequence shown here is derived from an EMBL/GenBank/DDBJ whole genome shotgun (WGS) entry which is preliminary data.</text>
</comment>
<feature type="chain" id="PRO_5035338649" evidence="2">
    <location>
        <begin position="19"/>
        <end position="444"/>
    </location>
</feature>
<comment type="similarity">
    <text evidence="1 2">Belongs to the OprB family.</text>
</comment>
<evidence type="ECO:0000313" key="4">
    <source>
        <dbReference type="Proteomes" id="UP000646365"/>
    </source>
</evidence>
<dbReference type="GO" id="GO:0015288">
    <property type="term" value="F:porin activity"/>
    <property type="evidence" value="ECO:0007669"/>
    <property type="project" value="InterPro"/>
</dbReference>
<proteinExistence type="inferred from homology"/>
<gene>
    <name evidence="3" type="primary">rpfN</name>
    <name evidence="3" type="ORF">GCM10011611_55200</name>
</gene>
<dbReference type="Proteomes" id="UP000646365">
    <property type="component" value="Unassembled WGS sequence"/>
</dbReference>
<evidence type="ECO:0000313" key="3">
    <source>
        <dbReference type="EMBL" id="GGF41738.1"/>
    </source>
</evidence>
<accession>A0A8J3E4U6</accession>
<feature type="signal peptide" evidence="2">
    <location>
        <begin position="1"/>
        <end position="18"/>
    </location>
</feature>
<organism evidence="3 4">
    <name type="scientific">Aliidongia dinghuensis</name>
    <dbReference type="NCBI Taxonomy" id="1867774"/>
    <lineage>
        <taxon>Bacteria</taxon>
        <taxon>Pseudomonadati</taxon>
        <taxon>Pseudomonadota</taxon>
        <taxon>Alphaproteobacteria</taxon>
        <taxon>Rhodospirillales</taxon>
        <taxon>Dongiaceae</taxon>
        <taxon>Aliidongia</taxon>
    </lineage>
</organism>
<dbReference type="PANTHER" id="PTHR37944">
    <property type="entry name" value="PORIN B"/>
    <property type="match status" value="1"/>
</dbReference>
<keyword evidence="2" id="KW-0732">Signal</keyword>
<dbReference type="GO" id="GO:0008643">
    <property type="term" value="P:carbohydrate transport"/>
    <property type="evidence" value="ECO:0007669"/>
    <property type="project" value="InterPro"/>
</dbReference>
<dbReference type="GO" id="GO:0016020">
    <property type="term" value="C:membrane"/>
    <property type="evidence" value="ECO:0007669"/>
    <property type="project" value="InterPro"/>
</dbReference>
<reference evidence="3" key="1">
    <citation type="journal article" date="2014" name="Int. J. Syst. Evol. Microbiol.">
        <title>Complete genome sequence of Corynebacterium casei LMG S-19264T (=DSM 44701T), isolated from a smear-ripened cheese.</title>
        <authorList>
            <consortium name="US DOE Joint Genome Institute (JGI-PGF)"/>
            <person name="Walter F."/>
            <person name="Albersmeier A."/>
            <person name="Kalinowski J."/>
            <person name="Ruckert C."/>
        </authorList>
    </citation>
    <scope>NUCLEOTIDE SEQUENCE</scope>
    <source>
        <strain evidence="3">CGMCC 1.15725</strain>
    </source>
</reference>
<keyword evidence="4" id="KW-1185">Reference proteome</keyword>
<dbReference type="Pfam" id="PF04966">
    <property type="entry name" value="OprB"/>
    <property type="match status" value="1"/>
</dbReference>
<dbReference type="Gene3D" id="2.40.160.180">
    <property type="entry name" value="Carbohydrate-selective porin OprB"/>
    <property type="match status" value="1"/>
</dbReference>
<evidence type="ECO:0000256" key="1">
    <source>
        <dbReference type="ARBA" id="ARBA00008769"/>
    </source>
</evidence>
<dbReference type="AlphaFoldDB" id="A0A8J3E4U6"/>
<dbReference type="EMBL" id="BMJQ01000018">
    <property type="protein sequence ID" value="GGF41738.1"/>
    <property type="molecule type" value="Genomic_DNA"/>
</dbReference>
<dbReference type="InterPro" id="IPR052932">
    <property type="entry name" value="OprB_Porin"/>
</dbReference>
<reference evidence="3" key="2">
    <citation type="submission" date="2020-09" db="EMBL/GenBank/DDBJ databases">
        <authorList>
            <person name="Sun Q."/>
            <person name="Zhou Y."/>
        </authorList>
    </citation>
    <scope>NUCLEOTIDE SEQUENCE</scope>
    <source>
        <strain evidence="3">CGMCC 1.15725</strain>
    </source>
</reference>
<sequence>MGGLAVATAVGLAPPASAQTVTNPTALTDFGNQLLEDGIFFRGHYVGEGAANPSGGLSQSSRYTGQVDIGADFDMGKIANLGNSAIHLTFSDRHGQNLAAKDIGNSISVQEVYGGGQTYKLTELSWDQALWDDHVEFLVGRTDAPSDFAASSFYCNFQTNSTCGNSSLFGQDNALNYYPVGVWGGRITIKPTPRLYGQIGAYEQDPNQGSSQTHGFDFGVDRATGYVLPVELGYQTNFSSDPYPRHYKIGMFYDSGPYSDPFFDVNHNSAALTGLAHEQHSGRTSIYGLFDQMVWRPDPSSQRGLYIFGGVTAGTDSSQLADYFLQFGTLYKGPFEGRDADAIGFVITDLHWGNHTMDFLRDSRIAAGGSATTQNPNEVMMELNYGAQVTPWLRVTPNLQYIINPDNLPEPALKKNIDDTFVVGLKFVIGLPELIGLPTKNYNH</sequence>